<evidence type="ECO:0000256" key="1">
    <source>
        <dbReference type="SAM" id="SignalP"/>
    </source>
</evidence>
<reference evidence="3" key="1">
    <citation type="submission" date="2016-11" db="EMBL/GenBank/DDBJ databases">
        <authorList>
            <person name="Varghese N."/>
            <person name="Submissions S."/>
        </authorList>
    </citation>
    <scope>NUCLEOTIDE SEQUENCE [LARGE SCALE GENOMIC DNA]</scope>
    <source>
        <strain evidence="3">DSM 29326</strain>
    </source>
</reference>
<name>A0A1M4WID8_LOKAT</name>
<dbReference type="AlphaFoldDB" id="A0A1M4WID8"/>
<feature type="signal peptide" evidence="1">
    <location>
        <begin position="1"/>
        <end position="19"/>
    </location>
</feature>
<organism evidence="2 3">
    <name type="scientific">Loktanella atrilutea</name>
    <dbReference type="NCBI Taxonomy" id="366533"/>
    <lineage>
        <taxon>Bacteria</taxon>
        <taxon>Pseudomonadati</taxon>
        <taxon>Pseudomonadota</taxon>
        <taxon>Alphaproteobacteria</taxon>
        <taxon>Rhodobacterales</taxon>
        <taxon>Roseobacteraceae</taxon>
        <taxon>Loktanella</taxon>
    </lineage>
</organism>
<dbReference type="Proteomes" id="UP000183987">
    <property type="component" value="Unassembled WGS sequence"/>
</dbReference>
<evidence type="ECO:0000313" key="2">
    <source>
        <dbReference type="EMBL" id="SHE80823.1"/>
    </source>
</evidence>
<dbReference type="PROSITE" id="PS51257">
    <property type="entry name" value="PROKAR_LIPOPROTEIN"/>
    <property type="match status" value="1"/>
</dbReference>
<accession>A0A1M4WID8</accession>
<sequence>MRPLIVLAPLALLAACATPQEQCLSNVTQALRINASLIAQTQGNLDRGYGLETEQRIASSARVCYERQIDGDISPNFCDVPEYRTVTKPVPVNLRVERETLDQLLAKRAVLERQAAAGTAQCRALYPE</sequence>
<keyword evidence="1" id="KW-0732">Signal</keyword>
<protein>
    <recommendedName>
        <fullName evidence="4">Lipoprotein</fullName>
    </recommendedName>
</protein>
<dbReference type="STRING" id="366533.SAMN05444339_102118"/>
<proteinExistence type="predicted"/>
<evidence type="ECO:0000313" key="3">
    <source>
        <dbReference type="Proteomes" id="UP000183987"/>
    </source>
</evidence>
<evidence type="ECO:0008006" key="4">
    <source>
        <dbReference type="Google" id="ProtNLM"/>
    </source>
</evidence>
<gene>
    <name evidence="2" type="ORF">SAMN05444339_102118</name>
</gene>
<keyword evidence="3" id="KW-1185">Reference proteome</keyword>
<feature type="chain" id="PRO_5009908114" description="Lipoprotein" evidence="1">
    <location>
        <begin position="20"/>
        <end position="128"/>
    </location>
</feature>
<dbReference type="EMBL" id="FQUE01000002">
    <property type="protein sequence ID" value="SHE80823.1"/>
    <property type="molecule type" value="Genomic_DNA"/>
</dbReference>